<dbReference type="InterPro" id="IPR003439">
    <property type="entry name" value="ABC_transporter-like_ATP-bd"/>
</dbReference>
<evidence type="ECO:0000313" key="11">
    <source>
        <dbReference type="EMBL" id="OLU39071.1"/>
    </source>
</evidence>
<dbReference type="FunFam" id="3.40.50.300:FF:000134">
    <property type="entry name" value="Iron-enterobactin ABC transporter ATP-binding protein"/>
    <property type="match status" value="1"/>
</dbReference>
<evidence type="ECO:0000256" key="2">
    <source>
        <dbReference type="ARBA" id="ARBA00022448"/>
    </source>
</evidence>
<dbReference type="AlphaFoldDB" id="A0A1U7NFH8"/>
<keyword evidence="9" id="KW-0472">Membrane</keyword>
<dbReference type="InterPro" id="IPR027417">
    <property type="entry name" value="P-loop_NTPase"/>
</dbReference>
<dbReference type="EMBL" id="MPJW01000142">
    <property type="protein sequence ID" value="OLU39071.1"/>
    <property type="molecule type" value="Genomic_DNA"/>
</dbReference>
<dbReference type="GO" id="GO:0016887">
    <property type="term" value="F:ATP hydrolysis activity"/>
    <property type="evidence" value="ECO:0007669"/>
    <property type="project" value="InterPro"/>
</dbReference>
<dbReference type="GO" id="GO:0005886">
    <property type="term" value="C:plasma membrane"/>
    <property type="evidence" value="ECO:0007669"/>
    <property type="project" value="UniProtKB-SubCell"/>
</dbReference>
<keyword evidence="2" id="KW-0813">Transport</keyword>
<evidence type="ECO:0000259" key="10">
    <source>
        <dbReference type="PROSITE" id="PS50893"/>
    </source>
</evidence>
<name>A0A1U7NFH8_9FIRM</name>
<comment type="subcellular location">
    <subcellularLocation>
        <location evidence="1">Cell membrane</location>
        <topology evidence="1">Peripheral membrane protein</topology>
    </subcellularLocation>
</comment>
<dbReference type="Proteomes" id="UP000186341">
    <property type="component" value="Unassembled WGS sequence"/>
</dbReference>
<keyword evidence="6" id="KW-0067">ATP-binding</keyword>
<feature type="domain" description="ABC transporter" evidence="10">
    <location>
        <begin position="2"/>
        <end position="237"/>
    </location>
</feature>
<gene>
    <name evidence="11" type="ORF">BO222_07265</name>
</gene>
<evidence type="ECO:0000256" key="3">
    <source>
        <dbReference type="ARBA" id="ARBA00022475"/>
    </source>
</evidence>
<dbReference type="Gene3D" id="3.40.50.300">
    <property type="entry name" value="P-loop containing nucleotide triphosphate hydrolases"/>
    <property type="match status" value="1"/>
</dbReference>
<comment type="caution">
    <text evidence="11">The sequence shown here is derived from an EMBL/GenBank/DDBJ whole genome shotgun (WGS) entry which is preliminary data.</text>
</comment>
<evidence type="ECO:0000313" key="12">
    <source>
        <dbReference type="Proteomes" id="UP000186341"/>
    </source>
</evidence>
<dbReference type="PANTHER" id="PTHR42771">
    <property type="entry name" value="IRON(3+)-HYDROXAMATE IMPORT ATP-BINDING PROTEIN FHUC"/>
    <property type="match status" value="1"/>
</dbReference>
<evidence type="ECO:0000256" key="5">
    <source>
        <dbReference type="ARBA" id="ARBA00022741"/>
    </source>
</evidence>
<dbReference type="GO" id="GO:0005524">
    <property type="term" value="F:ATP binding"/>
    <property type="evidence" value="ECO:0007669"/>
    <property type="project" value="UniProtKB-KW"/>
</dbReference>
<dbReference type="RefSeq" id="WP_075819748.1">
    <property type="nucleotide sequence ID" value="NZ_CAJUTZ010000065.1"/>
</dbReference>
<dbReference type="SMART" id="SM00382">
    <property type="entry name" value="AAA"/>
    <property type="match status" value="1"/>
</dbReference>
<dbReference type="InterPro" id="IPR051535">
    <property type="entry name" value="Siderophore_ABC-ATPase"/>
</dbReference>
<evidence type="ECO:0000256" key="8">
    <source>
        <dbReference type="ARBA" id="ARBA00023065"/>
    </source>
</evidence>
<dbReference type="PROSITE" id="PS00211">
    <property type="entry name" value="ABC_TRANSPORTER_1"/>
    <property type="match status" value="1"/>
</dbReference>
<keyword evidence="4" id="KW-0410">Iron transport</keyword>
<dbReference type="GO" id="GO:0006826">
    <property type="term" value="P:iron ion transport"/>
    <property type="evidence" value="ECO:0007669"/>
    <property type="project" value="UniProtKB-KW"/>
</dbReference>
<dbReference type="SUPFAM" id="SSF52540">
    <property type="entry name" value="P-loop containing nucleoside triphosphate hydrolases"/>
    <property type="match status" value="1"/>
</dbReference>
<keyword evidence="8" id="KW-0406">Ion transport</keyword>
<evidence type="ECO:0000256" key="6">
    <source>
        <dbReference type="ARBA" id="ARBA00022840"/>
    </source>
</evidence>
<keyword evidence="3" id="KW-1003">Cell membrane</keyword>
<dbReference type="OrthoDB" id="9806149at2"/>
<proteinExistence type="predicted"/>
<keyword evidence="7" id="KW-0408">Iron</keyword>
<keyword evidence="5" id="KW-0547">Nucleotide-binding</keyword>
<dbReference type="PANTHER" id="PTHR42771:SF2">
    <property type="entry name" value="IRON(3+)-HYDROXAMATE IMPORT ATP-BINDING PROTEIN FHUC"/>
    <property type="match status" value="1"/>
</dbReference>
<dbReference type="PROSITE" id="PS50893">
    <property type="entry name" value="ABC_TRANSPORTER_2"/>
    <property type="match status" value="1"/>
</dbReference>
<protein>
    <recommendedName>
        <fullName evidence="10">ABC transporter domain-containing protein</fullName>
    </recommendedName>
</protein>
<evidence type="ECO:0000256" key="4">
    <source>
        <dbReference type="ARBA" id="ARBA00022496"/>
    </source>
</evidence>
<organism evidence="11 12">
    <name type="scientific">Ileibacterium valens</name>
    <dbReference type="NCBI Taxonomy" id="1862668"/>
    <lineage>
        <taxon>Bacteria</taxon>
        <taxon>Bacillati</taxon>
        <taxon>Bacillota</taxon>
        <taxon>Erysipelotrichia</taxon>
        <taxon>Erysipelotrichales</taxon>
        <taxon>Erysipelotrichaceae</taxon>
        <taxon>Ileibacterium</taxon>
    </lineage>
</organism>
<dbReference type="Pfam" id="PF00005">
    <property type="entry name" value="ABC_tran"/>
    <property type="match status" value="1"/>
</dbReference>
<evidence type="ECO:0000256" key="9">
    <source>
        <dbReference type="ARBA" id="ARBA00023136"/>
    </source>
</evidence>
<dbReference type="InterPro" id="IPR003593">
    <property type="entry name" value="AAA+_ATPase"/>
</dbReference>
<dbReference type="InterPro" id="IPR017871">
    <property type="entry name" value="ABC_transporter-like_CS"/>
</dbReference>
<dbReference type="CDD" id="cd03214">
    <property type="entry name" value="ABC_Iron-Siderophores_B12_Hemin"/>
    <property type="match status" value="1"/>
</dbReference>
<evidence type="ECO:0000256" key="7">
    <source>
        <dbReference type="ARBA" id="ARBA00023004"/>
    </source>
</evidence>
<keyword evidence="12" id="KW-1185">Reference proteome</keyword>
<accession>A0A1U7NFH8</accession>
<evidence type="ECO:0000256" key="1">
    <source>
        <dbReference type="ARBA" id="ARBA00004202"/>
    </source>
</evidence>
<sequence length="266" mass="29820">MIETRDLTLGYDGNSVVQDINTKFESGKLTLILGLNGSGKSTLLKTLMGILKPIDGSVLIDGENLENLSIQQRAKKMSAIMQSQKVPSMSVFQYVLHGRFHDLSWPRRYRKKDRLLTLKALKAMGIEELADCRMDEISGGQRQKASLAQALCQDGDIVFLDEPAAYLDAASQFDLYKKAKNLAHKQKKTVIMISHDLPAALENADEVRILHQGKLYFSGTPEEFIQADISSEVFGLEIIEEMIQGKKRYLYLPGENQNQFAGHNEN</sequence>
<dbReference type="GeneID" id="82202985"/>
<reference evidence="11 12" key="1">
    <citation type="submission" date="2016-11" db="EMBL/GenBank/DDBJ databases">
        <title>Description of two novel members of the family Erysipelotrichaceae: Ileibacterium lipovorans gen. nov., sp. nov. and Dubosiella newyorkensis, gen. nov., sp. nov.</title>
        <authorList>
            <person name="Cox L.M."/>
            <person name="Sohn J."/>
            <person name="Tyrrell K.L."/>
            <person name="Citron D.M."/>
            <person name="Lawson P.A."/>
            <person name="Patel N.B."/>
            <person name="Iizumi T."/>
            <person name="Perez-Perez G.I."/>
            <person name="Goldstein E.J."/>
            <person name="Blaser M.J."/>
        </authorList>
    </citation>
    <scope>NUCLEOTIDE SEQUENCE [LARGE SCALE GENOMIC DNA]</scope>
    <source>
        <strain evidence="11 12">NYU-BL-A3</strain>
    </source>
</reference>